<feature type="region of interest" description="Disordered" evidence="2">
    <location>
        <begin position="69"/>
        <end position="173"/>
    </location>
</feature>
<evidence type="ECO:0000256" key="1">
    <source>
        <dbReference type="SAM" id="Coils"/>
    </source>
</evidence>
<evidence type="ECO:0000313" key="4">
    <source>
        <dbReference type="Proteomes" id="UP000635565"/>
    </source>
</evidence>
<name>A0ABQ3VDF7_9CHLR</name>
<organism evidence="3 4">
    <name type="scientific">Dictyobacter formicarum</name>
    <dbReference type="NCBI Taxonomy" id="2778368"/>
    <lineage>
        <taxon>Bacteria</taxon>
        <taxon>Bacillati</taxon>
        <taxon>Chloroflexota</taxon>
        <taxon>Ktedonobacteria</taxon>
        <taxon>Ktedonobacterales</taxon>
        <taxon>Dictyobacteraceae</taxon>
        <taxon>Dictyobacter</taxon>
    </lineage>
</organism>
<feature type="compositionally biased region" description="Polar residues" evidence="2">
    <location>
        <begin position="80"/>
        <end position="91"/>
    </location>
</feature>
<gene>
    <name evidence="3" type="ORF">KSZ_21550</name>
</gene>
<feature type="compositionally biased region" description="Polar residues" evidence="2">
    <location>
        <begin position="102"/>
        <end position="113"/>
    </location>
</feature>
<protein>
    <submittedName>
        <fullName evidence="3">Uncharacterized protein</fullName>
    </submittedName>
</protein>
<evidence type="ECO:0000313" key="3">
    <source>
        <dbReference type="EMBL" id="GHO84149.1"/>
    </source>
</evidence>
<dbReference type="EMBL" id="BNJJ01000005">
    <property type="protein sequence ID" value="GHO84149.1"/>
    <property type="molecule type" value="Genomic_DNA"/>
</dbReference>
<evidence type="ECO:0000256" key="2">
    <source>
        <dbReference type="SAM" id="MobiDB-lite"/>
    </source>
</evidence>
<dbReference type="RefSeq" id="WP_201361789.1">
    <property type="nucleotide sequence ID" value="NZ_BNJJ01000005.1"/>
</dbReference>
<keyword evidence="1" id="KW-0175">Coiled coil</keyword>
<comment type="caution">
    <text evidence="3">The sequence shown here is derived from an EMBL/GenBank/DDBJ whole genome shotgun (WGS) entry which is preliminary data.</text>
</comment>
<accession>A0ABQ3VDF7</accession>
<dbReference type="Proteomes" id="UP000635565">
    <property type="component" value="Unassembled WGS sequence"/>
</dbReference>
<feature type="coiled-coil region" evidence="1">
    <location>
        <begin position="6"/>
        <end position="40"/>
    </location>
</feature>
<feature type="compositionally biased region" description="Basic and acidic residues" evidence="2">
    <location>
        <begin position="146"/>
        <end position="166"/>
    </location>
</feature>
<keyword evidence="4" id="KW-1185">Reference proteome</keyword>
<reference evidence="3 4" key="1">
    <citation type="journal article" date="2021" name="Int. J. Syst. Evol. Microbiol.">
        <title>Reticulibacter mediterranei gen. nov., sp. nov., within the new family Reticulibacteraceae fam. nov., and Ktedonospora formicarum gen. nov., sp. nov., Ktedonobacter robiniae sp. nov., Dictyobacter formicarum sp. nov. and Dictyobacter arantiisoli sp. nov., belonging to the class Ktedonobacteria.</title>
        <authorList>
            <person name="Yabe S."/>
            <person name="Zheng Y."/>
            <person name="Wang C.M."/>
            <person name="Sakai Y."/>
            <person name="Abe K."/>
            <person name="Yokota A."/>
            <person name="Donadio S."/>
            <person name="Cavaletti L."/>
            <person name="Monciardini P."/>
        </authorList>
    </citation>
    <scope>NUCLEOTIDE SEQUENCE [LARGE SCALE GENOMIC DNA]</scope>
    <source>
        <strain evidence="3 4">SOSP1-9</strain>
    </source>
</reference>
<sequence>MGGSSFDLITQELLNQRQIMEKLEAENRQLRQQLSDLRAGQGIFLEINGKRIALNTLQAASTTLSVDAPIETQEAAQPEKSPSASANASSRHQAKAEVARSGAQQPHITTPLQEENKESAQPTFLEEIMLDEFASALTSPHTALKQPEKKPEQSEEEKKANLRRELMGSFLLE</sequence>
<proteinExistence type="predicted"/>